<dbReference type="Pfam" id="PF01126">
    <property type="entry name" value="Heme_oxygenase"/>
    <property type="match status" value="1"/>
</dbReference>
<dbReference type="InterPro" id="IPR016053">
    <property type="entry name" value="Haem_Oase-like"/>
</dbReference>
<protein>
    <submittedName>
        <fullName evidence="1">Biliverdin-producing heme oxygenase</fullName>
    </submittedName>
</protein>
<dbReference type="EMBL" id="JAAVTX010000003">
    <property type="protein sequence ID" value="NKE45227.1"/>
    <property type="molecule type" value="Genomic_DNA"/>
</dbReference>
<keyword evidence="2" id="KW-1185">Reference proteome</keyword>
<comment type="caution">
    <text evidence="1">The sequence shown here is derived from an EMBL/GenBank/DDBJ whole genome shotgun (WGS) entry which is preliminary data.</text>
</comment>
<sequence>MPVDAARLALRQATGAVHERLHGVPVFARLAAGRIAPAEYVGLLRRLLGFHLGVEAALGAAPSLSAYGIEVASRRRSPMLVADLVALGAAPLAPVATLPPPACAAWAMGCLYVTEGSTLGGQHLARALDGVLPGEAGRSFLRGYGARHGAMWRDCCAAIEACGAEAGRLAAMIAGAEATFERFEAWFNRPDLGPRNNPLAAG</sequence>
<name>A0ABX1EYR2_9PROT</name>
<proteinExistence type="predicted"/>
<dbReference type="Proteomes" id="UP000765160">
    <property type="component" value="Unassembled WGS sequence"/>
</dbReference>
<dbReference type="Gene3D" id="1.20.910.10">
    <property type="entry name" value="Heme oxygenase-like"/>
    <property type="match status" value="1"/>
</dbReference>
<reference evidence="1 2" key="1">
    <citation type="submission" date="2020-03" db="EMBL/GenBank/DDBJ databases">
        <title>Roseomonas selenitidurans sp. nov. isolated from soil.</title>
        <authorList>
            <person name="Liu H."/>
        </authorList>
    </citation>
    <scope>NUCLEOTIDE SEQUENCE [LARGE SCALE GENOMIC DNA]</scope>
    <source>
        <strain evidence="1 2">JCM 15073</strain>
    </source>
</reference>
<dbReference type="CDD" id="cd19166">
    <property type="entry name" value="HemeO-bac"/>
    <property type="match status" value="1"/>
</dbReference>
<gene>
    <name evidence="1" type="ORF">HB662_10590</name>
</gene>
<evidence type="ECO:0000313" key="2">
    <source>
        <dbReference type="Proteomes" id="UP000765160"/>
    </source>
</evidence>
<organism evidence="1 2">
    <name type="scientific">Falsiroseomonas frigidaquae</name>
    <dbReference type="NCBI Taxonomy" id="487318"/>
    <lineage>
        <taxon>Bacteria</taxon>
        <taxon>Pseudomonadati</taxon>
        <taxon>Pseudomonadota</taxon>
        <taxon>Alphaproteobacteria</taxon>
        <taxon>Acetobacterales</taxon>
        <taxon>Roseomonadaceae</taxon>
        <taxon>Falsiroseomonas</taxon>
    </lineage>
</organism>
<evidence type="ECO:0000313" key="1">
    <source>
        <dbReference type="EMBL" id="NKE45227.1"/>
    </source>
</evidence>
<dbReference type="RefSeq" id="WP_168049694.1">
    <property type="nucleotide sequence ID" value="NZ_JAATJR010000003.1"/>
</dbReference>
<dbReference type="SUPFAM" id="SSF48613">
    <property type="entry name" value="Heme oxygenase-like"/>
    <property type="match status" value="1"/>
</dbReference>
<dbReference type="InterPro" id="IPR016084">
    <property type="entry name" value="Haem_Oase-like_multi-hlx"/>
</dbReference>
<accession>A0ABX1EYR2</accession>